<evidence type="ECO:0000313" key="9">
    <source>
        <dbReference type="EMBL" id="SNR72902.1"/>
    </source>
</evidence>
<evidence type="ECO:0000313" key="10">
    <source>
        <dbReference type="Proteomes" id="UP000198384"/>
    </source>
</evidence>
<gene>
    <name evidence="9" type="ORF">SAMN06265371_11060</name>
</gene>
<keyword evidence="10" id="KW-1185">Reference proteome</keyword>
<proteinExistence type="inferred from homology"/>
<evidence type="ECO:0000259" key="8">
    <source>
        <dbReference type="Pfam" id="PF01694"/>
    </source>
</evidence>
<dbReference type="Proteomes" id="UP000198384">
    <property type="component" value="Unassembled WGS sequence"/>
</dbReference>
<name>A0A238YPI0_9FLAO</name>
<feature type="transmembrane region" description="Helical" evidence="7">
    <location>
        <begin position="6"/>
        <end position="23"/>
    </location>
</feature>
<evidence type="ECO:0000256" key="4">
    <source>
        <dbReference type="ARBA" id="ARBA00022801"/>
    </source>
</evidence>
<feature type="transmembrane region" description="Helical" evidence="7">
    <location>
        <begin position="105"/>
        <end position="126"/>
    </location>
</feature>
<feature type="transmembrane region" description="Helical" evidence="7">
    <location>
        <begin position="79"/>
        <end position="98"/>
    </location>
</feature>
<dbReference type="Pfam" id="PF01694">
    <property type="entry name" value="Rhomboid"/>
    <property type="match status" value="1"/>
</dbReference>
<dbReference type="AlphaFoldDB" id="A0A238YPI0"/>
<dbReference type="OrthoDB" id="9813074at2"/>
<accession>A0A238YPI0</accession>
<dbReference type="GO" id="GO:0016020">
    <property type="term" value="C:membrane"/>
    <property type="evidence" value="ECO:0007669"/>
    <property type="project" value="UniProtKB-SubCell"/>
</dbReference>
<evidence type="ECO:0000256" key="1">
    <source>
        <dbReference type="ARBA" id="ARBA00004141"/>
    </source>
</evidence>
<dbReference type="GO" id="GO:0004252">
    <property type="term" value="F:serine-type endopeptidase activity"/>
    <property type="evidence" value="ECO:0007669"/>
    <property type="project" value="InterPro"/>
</dbReference>
<dbReference type="InterPro" id="IPR050925">
    <property type="entry name" value="Rhomboid_protease_S54"/>
</dbReference>
<comment type="similarity">
    <text evidence="2">Belongs to the peptidase S54 family.</text>
</comment>
<evidence type="ECO:0000256" key="3">
    <source>
        <dbReference type="ARBA" id="ARBA00022692"/>
    </source>
</evidence>
<evidence type="ECO:0000256" key="6">
    <source>
        <dbReference type="ARBA" id="ARBA00023136"/>
    </source>
</evidence>
<organism evidence="9 10">
    <name type="scientific">Lutibacter agarilyticus</name>
    <dbReference type="NCBI Taxonomy" id="1109740"/>
    <lineage>
        <taxon>Bacteria</taxon>
        <taxon>Pseudomonadati</taxon>
        <taxon>Bacteroidota</taxon>
        <taxon>Flavobacteriia</taxon>
        <taxon>Flavobacteriales</taxon>
        <taxon>Flavobacteriaceae</taxon>
        <taxon>Lutibacter</taxon>
    </lineage>
</organism>
<keyword evidence="3 7" id="KW-0812">Transmembrane</keyword>
<feature type="domain" description="Peptidase S54 rhomboid" evidence="8">
    <location>
        <begin position="41"/>
        <end position="185"/>
    </location>
</feature>
<dbReference type="EMBL" id="FZNT01000010">
    <property type="protein sequence ID" value="SNR72902.1"/>
    <property type="molecule type" value="Genomic_DNA"/>
</dbReference>
<keyword evidence="4" id="KW-0378">Hydrolase</keyword>
<dbReference type="Gene3D" id="1.20.1540.10">
    <property type="entry name" value="Rhomboid-like"/>
    <property type="match status" value="1"/>
</dbReference>
<dbReference type="PANTHER" id="PTHR43731">
    <property type="entry name" value="RHOMBOID PROTEASE"/>
    <property type="match status" value="1"/>
</dbReference>
<dbReference type="InterPro" id="IPR035952">
    <property type="entry name" value="Rhomboid-like_sf"/>
</dbReference>
<feature type="transmembrane region" description="Helical" evidence="7">
    <location>
        <begin position="189"/>
        <end position="209"/>
    </location>
</feature>
<evidence type="ECO:0000256" key="7">
    <source>
        <dbReference type="SAM" id="Phobius"/>
    </source>
</evidence>
<dbReference type="SUPFAM" id="SSF144091">
    <property type="entry name" value="Rhomboid-like"/>
    <property type="match status" value="1"/>
</dbReference>
<evidence type="ECO:0000256" key="5">
    <source>
        <dbReference type="ARBA" id="ARBA00022989"/>
    </source>
</evidence>
<feature type="transmembrane region" description="Helical" evidence="7">
    <location>
        <begin position="44"/>
        <end position="67"/>
    </location>
</feature>
<dbReference type="RefSeq" id="WP_089382631.1">
    <property type="nucleotide sequence ID" value="NZ_FZNT01000010.1"/>
</dbReference>
<evidence type="ECO:0000256" key="2">
    <source>
        <dbReference type="ARBA" id="ARBA00009045"/>
    </source>
</evidence>
<comment type="subcellular location">
    <subcellularLocation>
        <location evidence="1">Membrane</location>
        <topology evidence="1">Multi-pass membrane protein</topology>
    </subcellularLocation>
</comment>
<feature type="transmembrane region" description="Helical" evidence="7">
    <location>
        <begin position="132"/>
        <end position="153"/>
    </location>
</feature>
<dbReference type="InterPro" id="IPR022764">
    <property type="entry name" value="Peptidase_S54_rhomboid_dom"/>
</dbReference>
<protein>
    <submittedName>
        <fullName evidence="9">Membrane associated serine protease, rhomboid family</fullName>
    </submittedName>
</protein>
<keyword evidence="6 7" id="KW-0472">Membrane</keyword>
<dbReference type="GO" id="GO:0006508">
    <property type="term" value="P:proteolysis"/>
    <property type="evidence" value="ECO:0007669"/>
    <property type="project" value="UniProtKB-KW"/>
</dbReference>
<reference evidence="9 10" key="1">
    <citation type="submission" date="2017-06" db="EMBL/GenBank/DDBJ databases">
        <authorList>
            <person name="Kim H.J."/>
            <person name="Triplett B.A."/>
        </authorList>
    </citation>
    <scope>NUCLEOTIDE SEQUENCE [LARGE SCALE GENOMIC DNA]</scope>
    <source>
        <strain evidence="9 10">DSM 29150</strain>
    </source>
</reference>
<feature type="transmembrane region" description="Helical" evidence="7">
    <location>
        <begin position="165"/>
        <end position="183"/>
    </location>
</feature>
<keyword evidence="9" id="KW-0645">Protease</keyword>
<dbReference type="PANTHER" id="PTHR43731:SF14">
    <property type="entry name" value="PRESENILIN-ASSOCIATED RHOMBOID-LIKE PROTEIN, MITOCHONDRIAL"/>
    <property type="match status" value="1"/>
</dbReference>
<keyword evidence="5 7" id="KW-1133">Transmembrane helix</keyword>
<sequence length="214" mass="23558">MNIDTSVLFIIITNVLISIKGFSDRSFFDKYKFQIGAIKRGEKIRIVSSAFLHVDYLHLILNMYVLYIFAPQLIQNLGVIKFLIIYVGSLFTGSLFTLSFHKNELYYSAVGASGAVAGVIYAAILLNPNMRLIMFPLPIPIPAYIFGVGYLLYSIYGMKNKLGNVGHSAHLGGAIGGYGLTLLVSPNIFMQSTVTVVLLGIPIILLLLFGNKLK</sequence>